<gene>
    <name evidence="11" type="ORF">CEY00_Acc10067</name>
</gene>
<evidence type="ECO:0000256" key="5">
    <source>
        <dbReference type="ARBA" id="ARBA00022692"/>
    </source>
</evidence>
<evidence type="ECO:0000256" key="3">
    <source>
        <dbReference type="ARBA" id="ARBA00022475"/>
    </source>
</evidence>
<evidence type="ECO:0000256" key="8">
    <source>
        <dbReference type="ARBA" id="ARBA00023136"/>
    </source>
</evidence>
<keyword evidence="6" id="KW-0677">Repeat</keyword>
<dbReference type="PRINTS" id="PR00019">
    <property type="entry name" value="LEURICHRPT"/>
</dbReference>
<comment type="subcellular location">
    <subcellularLocation>
        <location evidence="1">Cell membrane</location>
        <topology evidence="1">Single-pass type I membrane protein</topology>
    </subcellularLocation>
</comment>
<keyword evidence="12" id="KW-1185">Reference proteome</keyword>
<reference evidence="11 12" key="1">
    <citation type="submission" date="2017-07" db="EMBL/GenBank/DDBJ databases">
        <title>An improved, manually edited Actinidia chinensis var. chinensis (kiwifruit) genome highlights the challenges associated with draft genomes and gene prediction in plants.</title>
        <authorList>
            <person name="Pilkington S."/>
            <person name="Crowhurst R."/>
            <person name="Hilario E."/>
            <person name="Nardozza S."/>
            <person name="Fraser L."/>
            <person name="Peng Y."/>
            <person name="Gunaseelan K."/>
            <person name="Simpson R."/>
            <person name="Tahir J."/>
            <person name="Deroles S."/>
            <person name="Templeton K."/>
            <person name="Luo Z."/>
            <person name="Davy M."/>
            <person name="Cheng C."/>
            <person name="Mcneilage M."/>
            <person name="Scaglione D."/>
            <person name="Liu Y."/>
            <person name="Zhang Q."/>
            <person name="Datson P."/>
            <person name="De Silva N."/>
            <person name="Gardiner S."/>
            <person name="Bassett H."/>
            <person name="Chagne D."/>
            <person name="Mccallum J."/>
            <person name="Dzierzon H."/>
            <person name="Deng C."/>
            <person name="Wang Y.-Y."/>
            <person name="Barron N."/>
            <person name="Manako K."/>
            <person name="Bowen J."/>
            <person name="Foster T."/>
            <person name="Erridge Z."/>
            <person name="Tiffin H."/>
            <person name="Waite C."/>
            <person name="Davies K."/>
            <person name="Grierson E."/>
            <person name="Laing W."/>
            <person name="Kirk R."/>
            <person name="Chen X."/>
            <person name="Wood M."/>
            <person name="Montefiori M."/>
            <person name="Brummell D."/>
            <person name="Schwinn K."/>
            <person name="Catanach A."/>
            <person name="Fullerton C."/>
            <person name="Li D."/>
            <person name="Meiyalaghan S."/>
            <person name="Nieuwenhuizen N."/>
            <person name="Read N."/>
            <person name="Prakash R."/>
            <person name="Hunter D."/>
            <person name="Zhang H."/>
            <person name="Mckenzie M."/>
            <person name="Knabel M."/>
            <person name="Harris A."/>
            <person name="Allan A."/>
            <person name="Chen A."/>
            <person name="Janssen B."/>
            <person name="Plunkett B."/>
            <person name="Dwamena C."/>
            <person name="Voogd C."/>
            <person name="Leif D."/>
            <person name="Lafferty D."/>
            <person name="Souleyre E."/>
            <person name="Varkonyi-Gasic E."/>
            <person name="Gambi F."/>
            <person name="Hanley J."/>
            <person name="Yao J.-L."/>
            <person name="Cheung J."/>
            <person name="David K."/>
            <person name="Warren B."/>
            <person name="Marsh K."/>
            <person name="Snowden K."/>
            <person name="Lin-Wang K."/>
            <person name="Brian L."/>
            <person name="Martinez-Sanchez M."/>
            <person name="Wang M."/>
            <person name="Ileperuma N."/>
            <person name="Macnee N."/>
            <person name="Campin R."/>
            <person name="Mcatee P."/>
            <person name="Drummond R."/>
            <person name="Espley R."/>
            <person name="Ireland H."/>
            <person name="Wu R."/>
            <person name="Atkinson R."/>
            <person name="Karunairetnam S."/>
            <person name="Bulley S."/>
            <person name="Chunkath S."/>
            <person name="Hanley Z."/>
            <person name="Storey R."/>
            <person name="Thrimawithana A."/>
            <person name="Thomson S."/>
            <person name="David C."/>
            <person name="Testolin R."/>
        </authorList>
    </citation>
    <scope>NUCLEOTIDE SEQUENCE [LARGE SCALE GENOMIC DNA]</scope>
    <source>
        <strain evidence="12">cv. Red5</strain>
        <tissue evidence="11">Young leaf</tissue>
    </source>
</reference>
<organism evidence="11 12">
    <name type="scientific">Actinidia chinensis var. chinensis</name>
    <name type="common">Chinese soft-hair kiwi</name>
    <dbReference type="NCBI Taxonomy" id="1590841"/>
    <lineage>
        <taxon>Eukaryota</taxon>
        <taxon>Viridiplantae</taxon>
        <taxon>Streptophyta</taxon>
        <taxon>Embryophyta</taxon>
        <taxon>Tracheophyta</taxon>
        <taxon>Spermatophyta</taxon>
        <taxon>Magnoliopsida</taxon>
        <taxon>eudicotyledons</taxon>
        <taxon>Gunneridae</taxon>
        <taxon>Pentapetalae</taxon>
        <taxon>asterids</taxon>
        <taxon>Ericales</taxon>
        <taxon>Actinidiaceae</taxon>
        <taxon>Actinidia</taxon>
    </lineage>
</organism>
<evidence type="ECO:0000313" key="11">
    <source>
        <dbReference type="EMBL" id="PSS21027.1"/>
    </source>
</evidence>
<dbReference type="Pfam" id="PF13855">
    <property type="entry name" value="LRR_8"/>
    <property type="match status" value="1"/>
</dbReference>
<evidence type="ECO:0000256" key="1">
    <source>
        <dbReference type="ARBA" id="ARBA00004251"/>
    </source>
</evidence>
<dbReference type="EMBL" id="NKQK01000009">
    <property type="protein sequence ID" value="PSS21027.1"/>
    <property type="molecule type" value="Genomic_DNA"/>
</dbReference>
<keyword evidence="9 11" id="KW-0675">Receptor</keyword>
<keyword evidence="11" id="KW-0808">Transferase</keyword>
<keyword evidence="4" id="KW-0433">Leucine-rich repeat</keyword>
<evidence type="ECO:0000256" key="4">
    <source>
        <dbReference type="ARBA" id="ARBA00022614"/>
    </source>
</evidence>
<dbReference type="Gramene" id="PSS21027">
    <property type="protein sequence ID" value="PSS21027"/>
    <property type="gene ID" value="CEY00_Acc10067"/>
</dbReference>
<dbReference type="OrthoDB" id="1739648at2759"/>
<evidence type="ECO:0000256" key="6">
    <source>
        <dbReference type="ARBA" id="ARBA00022737"/>
    </source>
</evidence>
<evidence type="ECO:0000313" key="12">
    <source>
        <dbReference type="Proteomes" id="UP000241394"/>
    </source>
</evidence>
<accession>A0A2R6R4U7</accession>
<keyword evidence="7" id="KW-1133">Transmembrane helix</keyword>
<evidence type="ECO:0000256" key="10">
    <source>
        <dbReference type="ARBA" id="ARBA00023180"/>
    </source>
</evidence>
<dbReference type="Pfam" id="PF00560">
    <property type="entry name" value="LRR_1"/>
    <property type="match status" value="1"/>
</dbReference>
<dbReference type="STRING" id="1590841.A0A2R6R4U7"/>
<sequence>MSSLEELDLSGNLINNMKGSDGLKHLKVLGLDNSFIDNSFLYNVGVMSSLRVLSLRNSSLNGSLPEQGWCELSNLQDLDISENYIEGMIPSCLGNLTSIQLLDLSYN</sequence>
<feature type="non-terminal residue" evidence="11">
    <location>
        <position position="107"/>
    </location>
</feature>
<dbReference type="AlphaFoldDB" id="A0A2R6R4U7"/>
<comment type="caution">
    <text evidence="11">The sequence shown here is derived from an EMBL/GenBank/DDBJ whole genome shotgun (WGS) entry which is preliminary data.</text>
</comment>
<dbReference type="Proteomes" id="UP000241394">
    <property type="component" value="Chromosome LG9"/>
</dbReference>
<dbReference type="InterPro" id="IPR032675">
    <property type="entry name" value="LRR_dom_sf"/>
</dbReference>
<keyword evidence="5" id="KW-0812">Transmembrane</keyword>
<evidence type="ECO:0000256" key="7">
    <source>
        <dbReference type="ARBA" id="ARBA00022989"/>
    </source>
</evidence>
<dbReference type="GO" id="GO:0016301">
    <property type="term" value="F:kinase activity"/>
    <property type="evidence" value="ECO:0007669"/>
    <property type="project" value="UniProtKB-KW"/>
</dbReference>
<protein>
    <submittedName>
        <fullName evidence="11">Receptor kinase-like protein Xa21, processed</fullName>
    </submittedName>
</protein>
<dbReference type="GO" id="GO:0005886">
    <property type="term" value="C:plasma membrane"/>
    <property type="evidence" value="ECO:0007669"/>
    <property type="project" value="UniProtKB-SubCell"/>
</dbReference>
<reference evidence="12" key="2">
    <citation type="journal article" date="2018" name="BMC Genomics">
        <title>A manually annotated Actinidia chinensis var. chinensis (kiwifruit) genome highlights the challenges associated with draft genomes and gene prediction in plants.</title>
        <authorList>
            <person name="Pilkington S.M."/>
            <person name="Crowhurst R."/>
            <person name="Hilario E."/>
            <person name="Nardozza S."/>
            <person name="Fraser L."/>
            <person name="Peng Y."/>
            <person name="Gunaseelan K."/>
            <person name="Simpson R."/>
            <person name="Tahir J."/>
            <person name="Deroles S.C."/>
            <person name="Templeton K."/>
            <person name="Luo Z."/>
            <person name="Davy M."/>
            <person name="Cheng C."/>
            <person name="McNeilage M."/>
            <person name="Scaglione D."/>
            <person name="Liu Y."/>
            <person name="Zhang Q."/>
            <person name="Datson P."/>
            <person name="De Silva N."/>
            <person name="Gardiner S.E."/>
            <person name="Bassett H."/>
            <person name="Chagne D."/>
            <person name="McCallum J."/>
            <person name="Dzierzon H."/>
            <person name="Deng C."/>
            <person name="Wang Y.Y."/>
            <person name="Barron L."/>
            <person name="Manako K."/>
            <person name="Bowen J."/>
            <person name="Foster T.M."/>
            <person name="Erridge Z.A."/>
            <person name="Tiffin H."/>
            <person name="Waite C.N."/>
            <person name="Davies K.M."/>
            <person name="Grierson E.P."/>
            <person name="Laing W.A."/>
            <person name="Kirk R."/>
            <person name="Chen X."/>
            <person name="Wood M."/>
            <person name="Montefiori M."/>
            <person name="Brummell D.A."/>
            <person name="Schwinn K.E."/>
            <person name="Catanach A."/>
            <person name="Fullerton C."/>
            <person name="Li D."/>
            <person name="Meiyalaghan S."/>
            <person name="Nieuwenhuizen N."/>
            <person name="Read N."/>
            <person name="Prakash R."/>
            <person name="Hunter D."/>
            <person name="Zhang H."/>
            <person name="McKenzie M."/>
            <person name="Knabel M."/>
            <person name="Harris A."/>
            <person name="Allan A.C."/>
            <person name="Gleave A."/>
            <person name="Chen A."/>
            <person name="Janssen B.J."/>
            <person name="Plunkett B."/>
            <person name="Ampomah-Dwamena C."/>
            <person name="Voogd C."/>
            <person name="Leif D."/>
            <person name="Lafferty D."/>
            <person name="Souleyre E.J.F."/>
            <person name="Varkonyi-Gasic E."/>
            <person name="Gambi F."/>
            <person name="Hanley J."/>
            <person name="Yao J.L."/>
            <person name="Cheung J."/>
            <person name="David K.M."/>
            <person name="Warren B."/>
            <person name="Marsh K."/>
            <person name="Snowden K.C."/>
            <person name="Lin-Wang K."/>
            <person name="Brian L."/>
            <person name="Martinez-Sanchez M."/>
            <person name="Wang M."/>
            <person name="Ileperuma N."/>
            <person name="Macnee N."/>
            <person name="Campin R."/>
            <person name="McAtee P."/>
            <person name="Drummond R.S.M."/>
            <person name="Espley R.V."/>
            <person name="Ireland H.S."/>
            <person name="Wu R."/>
            <person name="Atkinson R.G."/>
            <person name="Karunairetnam S."/>
            <person name="Bulley S."/>
            <person name="Chunkath S."/>
            <person name="Hanley Z."/>
            <person name="Storey R."/>
            <person name="Thrimawithana A.H."/>
            <person name="Thomson S."/>
            <person name="David C."/>
            <person name="Testolin R."/>
            <person name="Huang H."/>
            <person name="Hellens R.P."/>
            <person name="Schaffer R.J."/>
        </authorList>
    </citation>
    <scope>NUCLEOTIDE SEQUENCE [LARGE SCALE GENOMIC DNA]</scope>
    <source>
        <strain evidence="12">cv. Red5</strain>
    </source>
</reference>
<dbReference type="SUPFAM" id="SSF52058">
    <property type="entry name" value="L domain-like"/>
    <property type="match status" value="1"/>
</dbReference>
<proteinExistence type="inferred from homology"/>
<evidence type="ECO:0000256" key="9">
    <source>
        <dbReference type="ARBA" id="ARBA00023170"/>
    </source>
</evidence>
<name>A0A2R6R4U7_ACTCC</name>
<keyword evidence="11" id="KW-0418">Kinase</keyword>
<dbReference type="PROSITE" id="PS51450">
    <property type="entry name" value="LRR"/>
    <property type="match status" value="1"/>
</dbReference>
<comment type="similarity">
    <text evidence="2">Belongs to the RLP family.</text>
</comment>
<dbReference type="PANTHER" id="PTHR27004:SF203">
    <property type="entry name" value="LEUCINE-RICH REPEAT-CONTAINING N-TERMINAL PLANT-TYPE DOMAIN-CONTAINING PROTEIN"/>
    <property type="match status" value="1"/>
</dbReference>
<dbReference type="InterPro" id="IPR001611">
    <property type="entry name" value="Leu-rich_rpt"/>
</dbReference>
<keyword evidence="3" id="KW-1003">Cell membrane</keyword>
<keyword evidence="10" id="KW-0325">Glycoprotein</keyword>
<keyword evidence="8" id="KW-0472">Membrane</keyword>
<dbReference type="Gene3D" id="3.80.10.10">
    <property type="entry name" value="Ribonuclease Inhibitor"/>
    <property type="match status" value="1"/>
</dbReference>
<dbReference type="PANTHER" id="PTHR27004">
    <property type="entry name" value="RECEPTOR-LIKE PROTEIN 12 ISOFORM X1"/>
    <property type="match status" value="1"/>
</dbReference>
<evidence type="ECO:0000256" key="2">
    <source>
        <dbReference type="ARBA" id="ARBA00009592"/>
    </source>
</evidence>
<dbReference type="InParanoid" id="A0A2R6R4U7"/>